<dbReference type="EMBL" id="QTSX02002243">
    <property type="protein sequence ID" value="KAJ9076826.1"/>
    <property type="molecule type" value="Genomic_DNA"/>
</dbReference>
<proteinExistence type="predicted"/>
<sequence>MNVNIEDQFSDQEKVEQPQQHEGFNEAEGWGSLSATTVGERFSENDGPNEKTIWILFSQEALNDDQDSSDQLVMSFTTPGSLKEGIEGSS</sequence>
<organism evidence="1 2">
    <name type="scientific">Entomophthora muscae</name>
    <dbReference type="NCBI Taxonomy" id="34485"/>
    <lineage>
        <taxon>Eukaryota</taxon>
        <taxon>Fungi</taxon>
        <taxon>Fungi incertae sedis</taxon>
        <taxon>Zoopagomycota</taxon>
        <taxon>Entomophthoromycotina</taxon>
        <taxon>Entomophthoromycetes</taxon>
        <taxon>Entomophthorales</taxon>
        <taxon>Entomophthoraceae</taxon>
        <taxon>Entomophthora</taxon>
    </lineage>
</organism>
<name>A0ACC2TR40_9FUNG</name>
<accession>A0ACC2TR40</accession>
<evidence type="ECO:0000313" key="1">
    <source>
        <dbReference type="EMBL" id="KAJ9076826.1"/>
    </source>
</evidence>
<gene>
    <name evidence="1" type="ORF">DSO57_1022540</name>
</gene>
<comment type="caution">
    <text evidence="1">The sequence shown here is derived from an EMBL/GenBank/DDBJ whole genome shotgun (WGS) entry which is preliminary data.</text>
</comment>
<protein>
    <submittedName>
        <fullName evidence="1">Uncharacterized protein</fullName>
    </submittedName>
</protein>
<dbReference type="Proteomes" id="UP001165960">
    <property type="component" value="Unassembled WGS sequence"/>
</dbReference>
<keyword evidence="2" id="KW-1185">Reference proteome</keyword>
<reference evidence="1" key="1">
    <citation type="submission" date="2022-04" db="EMBL/GenBank/DDBJ databases">
        <title>Genome of the entomopathogenic fungus Entomophthora muscae.</title>
        <authorList>
            <person name="Elya C."/>
            <person name="Lovett B.R."/>
            <person name="Lee E."/>
            <person name="Macias A.M."/>
            <person name="Hajek A.E."/>
            <person name="De Bivort B.L."/>
            <person name="Kasson M.T."/>
            <person name="De Fine Licht H.H."/>
            <person name="Stajich J.E."/>
        </authorList>
    </citation>
    <scope>NUCLEOTIDE SEQUENCE</scope>
    <source>
        <strain evidence="1">Berkeley</strain>
    </source>
</reference>
<evidence type="ECO:0000313" key="2">
    <source>
        <dbReference type="Proteomes" id="UP001165960"/>
    </source>
</evidence>